<sequence>MVNLDEPPFLAVGTEVSAKYKGTFCEAKIKKITKSVKCKSTFHYSNMFNIKVQYDNGSTTLVSDEIVKGPLKVGATVEVKCTDKKELVGARIKKIQDCSQYTVVFNDGDVTCLKRTALYLKTKRDSDTNSKLPLNKPENNCIPMQSVVYSRRNRQSNQSSGQEKISTEMDNKDIGKVVCVESNDKKKIRDNWFPGLVVAPTAQLTVKTNIEFDHLVRSFKDGKYYTISKKDISHFTKEIGARVENPTLKTAVEKAILYIDKDELPPHWDRDLLFGVEKNCVITDSEGILDDYSEEESIEEKDHFVAQLFKFMDDRGTPLNQIPVVHGKDVDLYKLFKVVNTLGGYNKVTKYKQWKIVSCHIGHSNSIYQIKQSYQTYLHSFEDFYRKLGCTMLSHPRGVRSRSRFSRNIIRDIDKSLPSTLTNDKKPLIKQESTDNKINKAEASVKENDDVFKDPMVIKKTTKTTKSEEKLLSKNNDDSKKGDKKKDDNNALRNKSSIKCDPDILDSNGSKIKKDNSKKEDITKPDSTESKKTEKRSYTRNLFGKSMRKNTKSEKIEKVQTIEPGLSSSRKMRSFKDHLKVVVVNVLTPFKKSKRGGAQAETLNKIKPDEDVPKLTRSKSKDDVSSKRKLSVLSDQALNLQVLVPNQSPLKKADGNERKRNVKKKIPEKDEKLISNNSNSVPIGSQAIIDKMMASTITVNDDLEVYYGDKHATTYDAKYCYLCFKVLNVCDIEGELKYYVHYKGWNSRYDEWIDISRIASKSETPESGINNSAEPAKIEEKTDKLGKLPSPVSRTRRSITPSTPSNSQTKKSPVNARPTRTCTLVDRSLTTIDNSDSESEYLSNMVITKQYNKRSQAPKPIKTENEVHVKTESLESADNQKKTSHPKTYPSKEVLMQRNVPKSSKSCVFKVQSIKNEISIHCEQVTLNSPIDSIMPSSSNSTKSNLDFENVEIKRENCSNLQNESKIASTHLSPKENSETNNQSVSEIPKTFTCQCPYVRKIDTTGVIRDQWSSEDEDEMDYHIHSKECEQNLLNENPNFKISGTDFDLNKIRLEMRGLMPASLNSHSDIIHSSTPFNLNCIQQIKTEIPKSLPTEDVYEFKEPELCDIQNTTTVVEEKNHRFIENIDQPKLYNFEKPVELPKAIESFPQLDLIVENESVIPFESNSNSANSFDNNVEIDTKMIVTNEIEVSISQSQSEHGFCESENMVIMDSTYKTEILENSIDESCHIELSESEIKDEVLDFSMKPPETPPSTIFHMPETNDCVIVEEEDYDDDDETKLIIAETDKIDSESVVFESHHFLNEQAENSQMLSLQSQGIHQLSDMKSEYIISHDLKTETTLPKDTDDESTVSCNESIQNALIQSFQMYSHFENQPYMDNDDSTKSGYEFELSSKSPTTENVEAVVNEFINNTDNLNEYDLKDLQINEINDKSEREYNNIHPELQCREEIVDDESFNNALVIEYCQKSAEYDIHKSNDSKDFFDSIQQPVSNDGLYETDNYIDIKTSFFDERQTDIVKSVIFDNAPIRSDIYDGNIPTSSSYGHVLSTNENSIYDNPIPGSSKSCFSPEADVNNVLFCEETIPGSPTGLTEEQFEAQRKILMTQDEEREAATTMYSMNQSYHRSLLAAANTNNQADQYINVIPKEEVIDQTHLEFLAEVSSRNPSIEIKTENLVTESETIIREIKTEEKYHTRRKNSNYEYPTSSKRNKTAHVVSSIDLFPKLSETKIPMKDGKPLIAFTACMNSQQRQTLILAKISDLRKEYGSIKSRLSVIDRRRKRIKKRRRELLKLGIMN</sequence>
<feature type="compositionally biased region" description="Basic and acidic residues" evidence="6">
    <location>
        <begin position="465"/>
        <end position="490"/>
    </location>
</feature>
<dbReference type="Pfam" id="PF01388">
    <property type="entry name" value="ARID"/>
    <property type="match status" value="1"/>
</dbReference>
<gene>
    <name evidence="8" type="ORF">CINCED_3A014876</name>
</gene>
<dbReference type="InterPro" id="IPR016197">
    <property type="entry name" value="Chromo-like_dom_sf"/>
</dbReference>
<dbReference type="GO" id="GO:0005694">
    <property type="term" value="C:chromosome"/>
    <property type="evidence" value="ECO:0007669"/>
    <property type="project" value="UniProtKB-ARBA"/>
</dbReference>
<evidence type="ECO:0000256" key="1">
    <source>
        <dbReference type="ARBA" id="ARBA00022853"/>
    </source>
</evidence>
<feature type="compositionally biased region" description="Basic and acidic residues" evidence="6">
    <location>
        <begin position="861"/>
        <end position="881"/>
    </location>
</feature>
<proteinExistence type="predicted"/>
<feature type="compositionally biased region" description="Basic and acidic residues" evidence="6">
    <location>
        <begin position="512"/>
        <end position="537"/>
    </location>
</feature>
<dbReference type="Pfam" id="PF11717">
    <property type="entry name" value="Tudor-knot"/>
    <property type="match status" value="1"/>
</dbReference>
<feature type="compositionally biased region" description="Polar residues" evidence="6">
    <location>
        <begin position="763"/>
        <end position="773"/>
    </location>
</feature>
<dbReference type="PANTHER" id="PTHR13964">
    <property type="entry name" value="RBP-RELATED"/>
    <property type="match status" value="1"/>
</dbReference>
<evidence type="ECO:0000313" key="8">
    <source>
        <dbReference type="EMBL" id="VVC46043.1"/>
    </source>
</evidence>
<evidence type="ECO:0000256" key="6">
    <source>
        <dbReference type="SAM" id="MobiDB-lite"/>
    </source>
</evidence>
<feature type="compositionally biased region" description="Basic and acidic residues" evidence="6">
    <location>
        <begin position="423"/>
        <end position="442"/>
    </location>
</feature>
<keyword evidence="9" id="KW-1185">Reference proteome</keyword>
<dbReference type="Pfam" id="PF08169">
    <property type="entry name" value="RBB1NT"/>
    <property type="match status" value="1"/>
</dbReference>
<feature type="region of interest" description="Disordered" evidence="6">
    <location>
        <begin position="463"/>
        <end position="555"/>
    </location>
</feature>
<feature type="compositionally biased region" description="Basic and acidic residues" evidence="6">
    <location>
        <begin position="651"/>
        <end position="671"/>
    </location>
</feature>
<protein>
    <submittedName>
        <fullName evidence="8">ARID DNA-binding domain,RNA binding activity-knot of a chromodomain,Chromo domain-like,RBB1NT</fullName>
    </submittedName>
</protein>
<evidence type="ECO:0000256" key="4">
    <source>
        <dbReference type="ARBA" id="ARBA00023163"/>
    </source>
</evidence>
<keyword evidence="5" id="KW-0539">Nucleus</keyword>
<dbReference type="SUPFAM" id="SSF63748">
    <property type="entry name" value="Tudor/PWWP/MBT"/>
    <property type="match status" value="1"/>
</dbReference>
<keyword evidence="1" id="KW-0156">Chromatin regulator</keyword>
<dbReference type="InterPro" id="IPR051232">
    <property type="entry name" value="ARID/SWI1_ChromRemod"/>
</dbReference>
<dbReference type="GO" id="GO:0005634">
    <property type="term" value="C:nucleus"/>
    <property type="evidence" value="ECO:0007669"/>
    <property type="project" value="TreeGrafter"/>
</dbReference>
<accession>A0A5E4NML6</accession>
<dbReference type="SUPFAM" id="SSF46774">
    <property type="entry name" value="ARID-like"/>
    <property type="match status" value="1"/>
</dbReference>
<feature type="region of interest" description="Disordered" evidence="6">
    <location>
        <begin position="763"/>
        <end position="820"/>
    </location>
</feature>
<dbReference type="GO" id="GO:0000976">
    <property type="term" value="F:transcription cis-regulatory region binding"/>
    <property type="evidence" value="ECO:0007669"/>
    <property type="project" value="TreeGrafter"/>
</dbReference>
<dbReference type="SUPFAM" id="SSF54160">
    <property type="entry name" value="Chromo domain-like"/>
    <property type="match status" value="1"/>
</dbReference>
<dbReference type="PROSITE" id="PS51011">
    <property type="entry name" value="ARID"/>
    <property type="match status" value="1"/>
</dbReference>
<dbReference type="SMART" id="SM01014">
    <property type="entry name" value="ARID"/>
    <property type="match status" value="1"/>
</dbReference>
<name>A0A5E4NML6_9HEMI</name>
<dbReference type="InterPro" id="IPR001606">
    <property type="entry name" value="ARID_dom"/>
</dbReference>
<evidence type="ECO:0000313" key="9">
    <source>
        <dbReference type="Proteomes" id="UP000325440"/>
    </source>
</evidence>
<evidence type="ECO:0000259" key="7">
    <source>
        <dbReference type="PROSITE" id="PS51011"/>
    </source>
</evidence>
<dbReference type="Proteomes" id="UP000325440">
    <property type="component" value="Unassembled WGS sequence"/>
</dbReference>
<feature type="region of interest" description="Disordered" evidence="6">
    <location>
        <begin position="593"/>
        <end position="628"/>
    </location>
</feature>
<reference evidence="8 9" key="1">
    <citation type="submission" date="2019-08" db="EMBL/GenBank/DDBJ databases">
        <authorList>
            <person name="Alioto T."/>
            <person name="Alioto T."/>
            <person name="Gomez Garrido J."/>
        </authorList>
    </citation>
    <scope>NUCLEOTIDE SEQUENCE [LARGE SCALE GENOMIC DNA]</scope>
</reference>
<keyword evidence="3 8" id="KW-0238">DNA-binding</keyword>
<feature type="domain" description="ARID" evidence="7">
    <location>
        <begin position="298"/>
        <end position="386"/>
    </location>
</feature>
<feature type="compositionally biased region" description="Basic and acidic residues" evidence="6">
    <location>
        <begin position="604"/>
        <end position="626"/>
    </location>
</feature>
<organism evidence="8 9">
    <name type="scientific">Cinara cedri</name>
    <dbReference type="NCBI Taxonomy" id="506608"/>
    <lineage>
        <taxon>Eukaryota</taxon>
        <taxon>Metazoa</taxon>
        <taxon>Ecdysozoa</taxon>
        <taxon>Arthropoda</taxon>
        <taxon>Hexapoda</taxon>
        <taxon>Insecta</taxon>
        <taxon>Pterygota</taxon>
        <taxon>Neoptera</taxon>
        <taxon>Paraneoptera</taxon>
        <taxon>Hemiptera</taxon>
        <taxon>Sternorrhyncha</taxon>
        <taxon>Aphidomorpha</taxon>
        <taxon>Aphidoidea</taxon>
        <taxon>Aphididae</taxon>
        <taxon>Lachninae</taxon>
        <taxon>Cinara</taxon>
    </lineage>
</organism>
<dbReference type="OrthoDB" id="10068428at2759"/>
<evidence type="ECO:0000256" key="3">
    <source>
        <dbReference type="ARBA" id="ARBA00023125"/>
    </source>
</evidence>
<dbReference type="CDD" id="cd20389">
    <property type="entry name" value="Tudor_ARID4_rpt1"/>
    <property type="match status" value="1"/>
</dbReference>
<feature type="region of interest" description="Disordered" evidence="6">
    <location>
        <begin position="648"/>
        <end position="671"/>
    </location>
</feature>
<feature type="region of interest" description="Disordered" evidence="6">
    <location>
        <begin position="421"/>
        <end position="442"/>
    </location>
</feature>
<dbReference type="InterPro" id="IPR012603">
    <property type="entry name" value="ARID4A/B_PWWP"/>
</dbReference>
<feature type="compositionally biased region" description="Polar residues" evidence="6">
    <location>
        <begin position="798"/>
        <end position="820"/>
    </location>
</feature>
<dbReference type="InterPro" id="IPR036431">
    <property type="entry name" value="ARID_dom_sf"/>
</dbReference>
<feature type="compositionally biased region" description="Basic and acidic residues" evidence="6">
    <location>
        <begin position="776"/>
        <end position="786"/>
    </location>
</feature>
<dbReference type="PANTHER" id="PTHR13964:SF27">
    <property type="entry name" value="HAT-TRICK, ISOFORM D"/>
    <property type="match status" value="1"/>
</dbReference>
<dbReference type="Gene3D" id="1.10.150.60">
    <property type="entry name" value="ARID DNA-binding domain"/>
    <property type="match status" value="1"/>
</dbReference>
<evidence type="ECO:0000256" key="2">
    <source>
        <dbReference type="ARBA" id="ARBA00023015"/>
    </source>
</evidence>
<feature type="region of interest" description="Disordered" evidence="6">
    <location>
        <begin position="853"/>
        <end position="887"/>
    </location>
</feature>
<dbReference type="Gene3D" id="2.30.30.140">
    <property type="match status" value="3"/>
</dbReference>
<dbReference type="InterPro" id="IPR025995">
    <property type="entry name" value="Tudor-knot"/>
</dbReference>
<keyword evidence="4" id="KW-0804">Transcription</keyword>
<keyword evidence="2" id="KW-0805">Transcription regulation</keyword>
<dbReference type="SMART" id="SM00501">
    <property type="entry name" value="BRIGHT"/>
    <property type="match status" value="1"/>
</dbReference>
<dbReference type="EMBL" id="CABPRJ010002429">
    <property type="protein sequence ID" value="VVC46043.1"/>
    <property type="molecule type" value="Genomic_DNA"/>
</dbReference>
<dbReference type="GO" id="GO:0006357">
    <property type="term" value="P:regulation of transcription by RNA polymerase II"/>
    <property type="evidence" value="ECO:0007669"/>
    <property type="project" value="TreeGrafter"/>
</dbReference>
<dbReference type="CDD" id="cd16100">
    <property type="entry name" value="ARID"/>
    <property type="match status" value="1"/>
</dbReference>
<dbReference type="GO" id="GO:0006325">
    <property type="term" value="P:chromatin organization"/>
    <property type="evidence" value="ECO:0007669"/>
    <property type="project" value="UniProtKB-KW"/>
</dbReference>
<evidence type="ECO:0000256" key="5">
    <source>
        <dbReference type="ARBA" id="ARBA00023242"/>
    </source>
</evidence>